<dbReference type="EMBL" id="MPZS01000001">
    <property type="protein sequence ID" value="OOY13787.1"/>
    <property type="molecule type" value="Genomic_DNA"/>
</dbReference>
<evidence type="ECO:0000256" key="1">
    <source>
        <dbReference type="SAM" id="Phobius"/>
    </source>
</evidence>
<organism evidence="2 3">
    <name type="scientific">Thioclava marina</name>
    <dbReference type="NCBI Taxonomy" id="1915077"/>
    <lineage>
        <taxon>Bacteria</taxon>
        <taxon>Pseudomonadati</taxon>
        <taxon>Pseudomonadota</taxon>
        <taxon>Alphaproteobacteria</taxon>
        <taxon>Rhodobacterales</taxon>
        <taxon>Paracoccaceae</taxon>
        <taxon>Thioclava</taxon>
    </lineage>
</organism>
<evidence type="ECO:0000313" key="2">
    <source>
        <dbReference type="EMBL" id="OOY13787.1"/>
    </source>
</evidence>
<dbReference type="Proteomes" id="UP000242224">
    <property type="component" value="Unassembled WGS sequence"/>
</dbReference>
<feature type="transmembrane region" description="Helical" evidence="1">
    <location>
        <begin position="42"/>
        <end position="62"/>
    </location>
</feature>
<evidence type="ECO:0000313" key="3">
    <source>
        <dbReference type="Proteomes" id="UP000242224"/>
    </source>
</evidence>
<evidence type="ECO:0008006" key="4">
    <source>
        <dbReference type="Google" id="ProtNLM"/>
    </source>
</evidence>
<dbReference type="RefSeq" id="WP_078526390.1">
    <property type="nucleotide sequence ID" value="NZ_JACIZB010000053.1"/>
</dbReference>
<gene>
    <name evidence="2" type="ORF">BMG00_08505</name>
</gene>
<feature type="transmembrane region" description="Helical" evidence="1">
    <location>
        <begin position="74"/>
        <end position="91"/>
    </location>
</feature>
<protein>
    <recommendedName>
        <fullName evidence="4">Nitric oxide reductase F protein</fullName>
    </recommendedName>
</protein>
<proteinExistence type="predicted"/>
<keyword evidence="1" id="KW-0812">Transmembrane</keyword>
<keyword evidence="1" id="KW-1133">Transmembrane helix</keyword>
<keyword evidence="3" id="KW-1185">Reference proteome</keyword>
<sequence length="92" mass="9797">MRALRDPLIRAWAWLIALSAASTALAVAVSQGLLSGRGVTLGGAAILILAWAKANVILSRYLGLAQAPFWHRGFRIVLGLYAVLLLGLYLIA</sequence>
<name>A0ABX3MQW4_9RHOB</name>
<reference evidence="2 3" key="1">
    <citation type="submission" date="2016-11" db="EMBL/GenBank/DDBJ databases">
        <title>A multilocus sequence analysis scheme for characterization of bacteria in the genus Thioclava.</title>
        <authorList>
            <person name="Liu Y."/>
            <person name="Shao Z."/>
        </authorList>
    </citation>
    <scope>NUCLEOTIDE SEQUENCE [LARGE SCALE GENOMIC DNA]</scope>
    <source>
        <strain evidence="2 3">11.10-0-13</strain>
    </source>
</reference>
<comment type="caution">
    <text evidence="2">The sequence shown here is derived from an EMBL/GenBank/DDBJ whole genome shotgun (WGS) entry which is preliminary data.</text>
</comment>
<keyword evidence="1" id="KW-0472">Membrane</keyword>
<accession>A0ABX3MQW4</accession>